<evidence type="ECO:0000313" key="3">
    <source>
        <dbReference type="EMBL" id="GAA0907468.1"/>
    </source>
</evidence>
<feature type="region of interest" description="Disordered" evidence="1">
    <location>
        <begin position="270"/>
        <end position="296"/>
    </location>
</feature>
<feature type="region of interest" description="Disordered" evidence="1">
    <location>
        <begin position="315"/>
        <end position="356"/>
    </location>
</feature>
<comment type="caution">
    <text evidence="3">The sequence shown here is derived from an EMBL/GenBank/DDBJ whole genome shotgun (WGS) entry which is preliminary data.</text>
</comment>
<gene>
    <name evidence="3" type="ORF">GCM10009559_76240</name>
</gene>
<reference evidence="3 4" key="1">
    <citation type="journal article" date="2019" name="Int. J. Syst. Evol. Microbiol.">
        <title>The Global Catalogue of Microorganisms (GCM) 10K type strain sequencing project: providing services to taxonomists for standard genome sequencing and annotation.</title>
        <authorList>
            <consortium name="The Broad Institute Genomics Platform"/>
            <consortium name="The Broad Institute Genome Sequencing Center for Infectious Disease"/>
            <person name="Wu L."/>
            <person name="Ma J."/>
        </authorList>
    </citation>
    <scope>NUCLEOTIDE SEQUENCE [LARGE SCALE GENOMIC DNA]</scope>
    <source>
        <strain evidence="3 4">JCM 11117</strain>
    </source>
</reference>
<keyword evidence="2" id="KW-0812">Transmembrane</keyword>
<feature type="transmembrane region" description="Helical" evidence="2">
    <location>
        <begin position="113"/>
        <end position="133"/>
    </location>
</feature>
<feature type="transmembrane region" description="Helical" evidence="2">
    <location>
        <begin position="88"/>
        <end position="107"/>
    </location>
</feature>
<name>A0ABN1NGK8_9PSEU</name>
<feature type="compositionally biased region" description="Basic residues" evidence="1">
    <location>
        <begin position="332"/>
        <end position="356"/>
    </location>
</feature>
<feature type="transmembrane region" description="Helical" evidence="2">
    <location>
        <begin position="59"/>
        <end position="81"/>
    </location>
</feature>
<sequence length="356" mass="35664">MPRTTWPAILRPSTGARALVPGVRALAVDLVVLAALFTGAVLLGFLIHGRHAVAHEAVGVLALAAGLAATILLAAVAALTGSARTGRIAGAVALYAGVALLVRAAGLEDPLNTWVLAGSIGVLGALGLLVLAVRGPVTGHAGRRAAVAVGALTVVVVAGVAATAVALPGQPPPAWLVATLDVVAWSGAGAAGIIALGSGTRSRRALIRRTGIAFATLSAAHAVRIIAGRPPGSDRGAIDAALELTAVGMLLVAAVAFFVAVLRGLRTQTPTPAPVAASDVGRAADDRDADTPSLFGTVTLGPVTDGIRVLSPALVAGQTAEGHDREGGPPRRFSRTSPHRRGRPDRGRPPGRRSRD</sequence>
<proteinExistence type="predicted"/>
<dbReference type="RefSeq" id="WP_343946729.1">
    <property type="nucleotide sequence ID" value="NZ_BAAAHP010000309.1"/>
</dbReference>
<organism evidence="3 4">
    <name type="scientific">Pseudonocardia zijingensis</name>
    <dbReference type="NCBI Taxonomy" id="153376"/>
    <lineage>
        <taxon>Bacteria</taxon>
        <taxon>Bacillati</taxon>
        <taxon>Actinomycetota</taxon>
        <taxon>Actinomycetes</taxon>
        <taxon>Pseudonocardiales</taxon>
        <taxon>Pseudonocardiaceae</taxon>
        <taxon>Pseudonocardia</taxon>
    </lineage>
</organism>
<feature type="transmembrane region" description="Helical" evidence="2">
    <location>
        <begin position="145"/>
        <end position="167"/>
    </location>
</feature>
<keyword evidence="2" id="KW-0472">Membrane</keyword>
<feature type="transmembrane region" description="Helical" evidence="2">
    <location>
        <begin position="173"/>
        <end position="198"/>
    </location>
</feature>
<evidence type="ECO:0000313" key="4">
    <source>
        <dbReference type="Proteomes" id="UP001499967"/>
    </source>
</evidence>
<evidence type="ECO:0000256" key="1">
    <source>
        <dbReference type="SAM" id="MobiDB-lite"/>
    </source>
</evidence>
<protein>
    <recommendedName>
        <fullName evidence="5">NO-binding membrane sensor protein with MHYT domain</fullName>
    </recommendedName>
</protein>
<feature type="transmembrane region" description="Helical" evidence="2">
    <location>
        <begin position="26"/>
        <end position="47"/>
    </location>
</feature>
<evidence type="ECO:0000256" key="2">
    <source>
        <dbReference type="SAM" id="Phobius"/>
    </source>
</evidence>
<keyword evidence="2" id="KW-1133">Transmembrane helix</keyword>
<dbReference type="EMBL" id="BAAAHP010000309">
    <property type="protein sequence ID" value="GAA0907468.1"/>
    <property type="molecule type" value="Genomic_DNA"/>
</dbReference>
<accession>A0ABN1NGK8</accession>
<keyword evidence="4" id="KW-1185">Reference proteome</keyword>
<feature type="transmembrane region" description="Helical" evidence="2">
    <location>
        <begin position="210"/>
        <end position="228"/>
    </location>
</feature>
<feature type="transmembrane region" description="Helical" evidence="2">
    <location>
        <begin position="240"/>
        <end position="262"/>
    </location>
</feature>
<dbReference type="Proteomes" id="UP001499967">
    <property type="component" value="Unassembled WGS sequence"/>
</dbReference>
<evidence type="ECO:0008006" key="5">
    <source>
        <dbReference type="Google" id="ProtNLM"/>
    </source>
</evidence>